<feature type="domain" description="Diacylglycerol kinase accessory" evidence="5">
    <location>
        <begin position="13"/>
        <end position="70"/>
    </location>
</feature>
<evidence type="ECO:0000256" key="4">
    <source>
        <dbReference type="ARBA" id="ARBA00022840"/>
    </source>
</evidence>
<keyword evidence="1" id="KW-0808">Transferase</keyword>
<name>A0A0L0EYN4_9EUKA</name>
<protein>
    <recommendedName>
        <fullName evidence="5">Diacylglycerol kinase accessory domain-containing protein</fullName>
    </recommendedName>
</protein>
<keyword evidence="2" id="KW-0547">Nucleotide-binding</keyword>
<keyword evidence="3" id="KW-0418">Kinase</keyword>
<reference evidence="6 7" key="1">
    <citation type="submission" date="2011-02" db="EMBL/GenBank/DDBJ databases">
        <title>The Genome Sequence of Sphaeroforma arctica JP610.</title>
        <authorList>
            <consortium name="The Broad Institute Genome Sequencing Platform"/>
            <person name="Russ C."/>
            <person name="Cuomo C."/>
            <person name="Young S.K."/>
            <person name="Zeng Q."/>
            <person name="Gargeya S."/>
            <person name="Alvarado L."/>
            <person name="Berlin A."/>
            <person name="Chapman S.B."/>
            <person name="Chen Z."/>
            <person name="Freedman E."/>
            <person name="Gellesch M."/>
            <person name="Goldberg J."/>
            <person name="Griggs A."/>
            <person name="Gujja S."/>
            <person name="Heilman E."/>
            <person name="Heiman D."/>
            <person name="Howarth C."/>
            <person name="Mehta T."/>
            <person name="Neiman D."/>
            <person name="Pearson M."/>
            <person name="Roberts A."/>
            <person name="Saif S."/>
            <person name="Shea T."/>
            <person name="Shenoy N."/>
            <person name="Sisk P."/>
            <person name="Stolte C."/>
            <person name="Sykes S."/>
            <person name="White J."/>
            <person name="Yandava C."/>
            <person name="Burger G."/>
            <person name="Gray M.W."/>
            <person name="Holland P.W.H."/>
            <person name="King N."/>
            <person name="Lang F.B.F."/>
            <person name="Roger A.J."/>
            <person name="Ruiz-Trillo I."/>
            <person name="Haas B."/>
            <person name="Nusbaum C."/>
            <person name="Birren B."/>
        </authorList>
    </citation>
    <scope>NUCLEOTIDE SEQUENCE [LARGE SCALE GENOMIC DNA]</scope>
    <source>
        <strain evidence="6 7">JP610</strain>
    </source>
</reference>
<dbReference type="Pfam" id="PF00609">
    <property type="entry name" value="DAGK_acc"/>
    <property type="match status" value="1"/>
</dbReference>
<gene>
    <name evidence="6" type="ORF">SARC_17978</name>
</gene>
<dbReference type="GeneID" id="25918482"/>
<evidence type="ECO:0000259" key="5">
    <source>
        <dbReference type="Pfam" id="PF00609"/>
    </source>
</evidence>
<dbReference type="InterPro" id="IPR016064">
    <property type="entry name" value="NAD/diacylglycerol_kinase_sf"/>
</dbReference>
<evidence type="ECO:0000256" key="3">
    <source>
        <dbReference type="ARBA" id="ARBA00022777"/>
    </source>
</evidence>
<dbReference type="GO" id="GO:0007200">
    <property type="term" value="P:phospholipase C-activating G protein-coupled receptor signaling pathway"/>
    <property type="evidence" value="ECO:0007669"/>
    <property type="project" value="InterPro"/>
</dbReference>
<dbReference type="AlphaFoldDB" id="A0A0L0EYN4"/>
<proteinExistence type="predicted"/>
<dbReference type="OrthoDB" id="242257at2759"/>
<evidence type="ECO:0000256" key="2">
    <source>
        <dbReference type="ARBA" id="ARBA00022741"/>
    </source>
</evidence>
<dbReference type="Proteomes" id="UP000054560">
    <property type="component" value="Unassembled WGS sequence"/>
</dbReference>
<sequence>YFLGRKIVFDAENTKPSRPDDKQFEVIGIESSFHISQLVVGLSDPMQLKQGHEITIELTKKIAMQIDGEPWQQTPCTIHITHHEQAPVLIKRKQVFY</sequence>
<accession>A0A0L0EYN4</accession>
<dbReference type="PANTHER" id="PTHR11255">
    <property type="entry name" value="DIACYLGLYCEROL KINASE"/>
    <property type="match status" value="1"/>
</dbReference>
<dbReference type="InterPro" id="IPR037607">
    <property type="entry name" value="DGK"/>
</dbReference>
<dbReference type="GO" id="GO:0004143">
    <property type="term" value="F:ATP-dependent diacylglycerol kinase activity"/>
    <property type="evidence" value="ECO:0007669"/>
    <property type="project" value="InterPro"/>
</dbReference>
<dbReference type="eggNOG" id="KOG1169">
    <property type="taxonomic scope" value="Eukaryota"/>
</dbReference>
<feature type="non-terminal residue" evidence="6">
    <location>
        <position position="1"/>
    </location>
</feature>
<dbReference type="InterPro" id="IPR000756">
    <property type="entry name" value="Diacylglycerol_kin_accessory"/>
</dbReference>
<dbReference type="Gene3D" id="2.60.200.40">
    <property type="match status" value="1"/>
</dbReference>
<dbReference type="PANTHER" id="PTHR11255:SF118">
    <property type="entry name" value="DIACYLGLYCEROL KINASE EPSILON"/>
    <property type="match status" value="1"/>
</dbReference>
<evidence type="ECO:0000256" key="1">
    <source>
        <dbReference type="ARBA" id="ARBA00022679"/>
    </source>
</evidence>
<dbReference type="GO" id="GO:0016020">
    <property type="term" value="C:membrane"/>
    <property type="evidence" value="ECO:0007669"/>
    <property type="project" value="TreeGrafter"/>
</dbReference>
<dbReference type="RefSeq" id="XP_014143411.1">
    <property type="nucleotide sequence ID" value="XM_014287936.1"/>
</dbReference>
<keyword evidence="4" id="KW-0067">ATP-binding</keyword>
<dbReference type="EMBL" id="KQ254669">
    <property type="protein sequence ID" value="KNC69509.1"/>
    <property type="molecule type" value="Genomic_DNA"/>
</dbReference>
<organism evidence="6 7">
    <name type="scientific">Sphaeroforma arctica JP610</name>
    <dbReference type="NCBI Taxonomy" id="667725"/>
    <lineage>
        <taxon>Eukaryota</taxon>
        <taxon>Ichthyosporea</taxon>
        <taxon>Ichthyophonida</taxon>
        <taxon>Sphaeroforma</taxon>
    </lineage>
</organism>
<dbReference type="GO" id="GO:0005524">
    <property type="term" value="F:ATP binding"/>
    <property type="evidence" value="ECO:0007669"/>
    <property type="project" value="UniProtKB-KW"/>
</dbReference>
<dbReference type="SUPFAM" id="SSF111331">
    <property type="entry name" value="NAD kinase/diacylglycerol kinase-like"/>
    <property type="match status" value="1"/>
</dbReference>
<evidence type="ECO:0000313" key="6">
    <source>
        <dbReference type="EMBL" id="KNC69509.1"/>
    </source>
</evidence>
<keyword evidence="7" id="KW-1185">Reference proteome</keyword>
<dbReference type="STRING" id="667725.A0A0L0EYN4"/>
<evidence type="ECO:0000313" key="7">
    <source>
        <dbReference type="Proteomes" id="UP000054560"/>
    </source>
</evidence>